<feature type="compositionally biased region" description="Basic and acidic residues" evidence="1">
    <location>
        <begin position="30"/>
        <end position="40"/>
    </location>
</feature>
<keyword evidence="3" id="KW-1185">Reference proteome</keyword>
<proteinExistence type="predicted"/>
<evidence type="ECO:0000256" key="1">
    <source>
        <dbReference type="SAM" id="MobiDB-lite"/>
    </source>
</evidence>
<accession>A0ABP6MHW6</accession>
<evidence type="ECO:0000313" key="3">
    <source>
        <dbReference type="Proteomes" id="UP001501637"/>
    </source>
</evidence>
<feature type="region of interest" description="Disordered" evidence="1">
    <location>
        <begin position="1"/>
        <end position="79"/>
    </location>
</feature>
<dbReference type="EMBL" id="BAAAUG010000069">
    <property type="protein sequence ID" value="GAA3112671.1"/>
    <property type="molecule type" value="Genomic_DNA"/>
</dbReference>
<feature type="compositionally biased region" description="Basic and acidic residues" evidence="1">
    <location>
        <begin position="12"/>
        <end position="22"/>
    </location>
</feature>
<organism evidence="2 3">
    <name type="scientific">Streptomyces rectiviolaceus</name>
    <dbReference type="NCBI Taxonomy" id="332591"/>
    <lineage>
        <taxon>Bacteria</taxon>
        <taxon>Bacillati</taxon>
        <taxon>Actinomycetota</taxon>
        <taxon>Actinomycetes</taxon>
        <taxon>Kitasatosporales</taxon>
        <taxon>Streptomycetaceae</taxon>
        <taxon>Streptomyces</taxon>
    </lineage>
</organism>
<protein>
    <submittedName>
        <fullName evidence="2">Uncharacterized protein</fullName>
    </submittedName>
</protein>
<sequence>MPRQPPTGDTDGDGKGAGEGEFGRATVQDAGEKHERAREHDEDEANAPMEVPGFRGRTGSTGLAAEGHAPGHPSHAGHL</sequence>
<feature type="compositionally biased region" description="Low complexity" evidence="1">
    <location>
        <begin position="64"/>
        <end position="79"/>
    </location>
</feature>
<comment type="caution">
    <text evidence="2">The sequence shown here is derived from an EMBL/GenBank/DDBJ whole genome shotgun (WGS) entry which is preliminary data.</text>
</comment>
<gene>
    <name evidence="2" type="ORF">GCM10010449_38620</name>
</gene>
<dbReference type="Proteomes" id="UP001501637">
    <property type="component" value="Unassembled WGS sequence"/>
</dbReference>
<reference evidence="3" key="1">
    <citation type="journal article" date="2019" name="Int. J. Syst. Evol. Microbiol.">
        <title>The Global Catalogue of Microorganisms (GCM) 10K type strain sequencing project: providing services to taxonomists for standard genome sequencing and annotation.</title>
        <authorList>
            <consortium name="The Broad Institute Genomics Platform"/>
            <consortium name="The Broad Institute Genome Sequencing Center for Infectious Disease"/>
            <person name="Wu L."/>
            <person name="Ma J."/>
        </authorList>
    </citation>
    <scope>NUCLEOTIDE SEQUENCE [LARGE SCALE GENOMIC DNA]</scope>
    <source>
        <strain evidence="3">JCM 9092</strain>
    </source>
</reference>
<evidence type="ECO:0000313" key="2">
    <source>
        <dbReference type="EMBL" id="GAA3112671.1"/>
    </source>
</evidence>
<name>A0ABP6MHW6_9ACTN</name>